<keyword evidence="15" id="KW-1185">Reference proteome</keyword>
<evidence type="ECO:0000256" key="8">
    <source>
        <dbReference type="ARBA" id="ARBA00023204"/>
    </source>
</evidence>
<dbReference type="InterPro" id="IPR022652">
    <property type="entry name" value="Znf_XPA_CS"/>
</dbReference>
<dbReference type="GeneID" id="25036617"/>
<dbReference type="GO" id="GO:1901255">
    <property type="term" value="P:nucleotide-excision repair involved in interstrand cross-link repair"/>
    <property type="evidence" value="ECO:0007669"/>
    <property type="project" value="EnsemblFungi"/>
</dbReference>
<keyword evidence="6" id="KW-0862">Zinc</keyword>
<keyword evidence="3" id="KW-0479">Metal-binding</keyword>
<reference evidence="14 15" key="1">
    <citation type="journal article" date="2011" name="Science">
        <title>Comparative functional genomics of the fission yeasts.</title>
        <authorList>
            <person name="Rhind N."/>
            <person name="Chen Z."/>
            <person name="Yassour M."/>
            <person name="Thompson D.A."/>
            <person name="Haas B.J."/>
            <person name="Habib N."/>
            <person name="Wapinski I."/>
            <person name="Roy S."/>
            <person name="Lin M.F."/>
            <person name="Heiman D.I."/>
            <person name="Young S.K."/>
            <person name="Furuya K."/>
            <person name="Guo Y."/>
            <person name="Pidoux A."/>
            <person name="Chen H.M."/>
            <person name="Robbertse B."/>
            <person name="Goldberg J.M."/>
            <person name="Aoki K."/>
            <person name="Bayne E.H."/>
            <person name="Berlin A.M."/>
            <person name="Desjardins C.A."/>
            <person name="Dobbs E."/>
            <person name="Dukaj L."/>
            <person name="Fan L."/>
            <person name="FitzGerald M.G."/>
            <person name="French C."/>
            <person name="Gujja S."/>
            <person name="Hansen K."/>
            <person name="Keifenheim D."/>
            <person name="Levin J.Z."/>
            <person name="Mosher R.A."/>
            <person name="Mueller C.A."/>
            <person name="Pfiffner J."/>
            <person name="Priest M."/>
            <person name="Russ C."/>
            <person name="Smialowska A."/>
            <person name="Swoboda P."/>
            <person name="Sykes S.M."/>
            <person name="Vaughn M."/>
            <person name="Vengrova S."/>
            <person name="Yoder R."/>
            <person name="Zeng Q."/>
            <person name="Allshire R."/>
            <person name="Baulcombe D."/>
            <person name="Birren B.W."/>
            <person name="Brown W."/>
            <person name="Ekwall K."/>
            <person name="Kellis M."/>
            <person name="Leatherwood J."/>
            <person name="Levin H."/>
            <person name="Margalit H."/>
            <person name="Martienssen R."/>
            <person name="Nieduszynski C.A."/>
            <person name="Spatafora J.W."/>
            <person name="Friedman N."/>
            <person name="Dalgaard J.Z."/>
            <person name="Baumann P."/>
            <person name="Niki H."/>
            <person name="Regev A."/>
            <person name="Nusbaum C."/>
        </authorList>
    </citation>
    <scope>NUCLEOTIDE SEQUENCE [LARGE SCALE GENOMIC DNA]</scope>
    <source>
        <strain evidence="15">OY26 / ATCC MYA-4695 / CBS 11777 / NBRC 106824 / NRRL Y48691</strain>
    </source>
</reference>
<keyword evidence="11" id="KW-0175">Coiled coil</keyword>
<keyword evidence="4" id="KW-0227">DNA damage</keyword>
<name>S9VY15_SCHCR</name>
<dbReference type="GO" id="GO:0003684">
    <property type="term" value="F:damaged DNA binding"/>
    <property type="evidence" value="ECO:0007669"/>
    <property type="project" value="EnsemblFungi"/>
</dbReference>
<dbReference type="GO" id="GO:0008270">
    <property type="term" value="F:zinc ion binding"/>
    <property type="evidence" value="ECO:0007669"/>
    <property type="project" value="UniProtKB-KW"/>
</dbReference>
<dbReference type="FunFam" id="3.90.530.10:FF:000003">
    <property type="entry name" value="Dna repair rad14 protein"/>
    <property type="match status" value="1"/>
</dbReference>
<dbReference type="PANTHER" id="PTHR10142">
    <property type="entry name" value="DNA REPAIR PROTEIN COMPLEMENTING XP-A CELLS"/>
    <property type="match status" value="1"/>
</dbReference>
<proteinExistence type="inferred from homology"/>
<evidence type="ECO:0000256" key="3">
    <source>
        <dbReference type="ARBA" id="ARBA00022723"/>
    </source>
</evidence>
<protein>
    <recommendedName>
        <fullName evidence="10">DNA repair protein RAD14</fullName>
    </recommendedName>
</protein>
<dbReference type="eggNOG" id="KOG4017">
    <property type="taxonomic scope" value="Eukaryota"/>
</dbReference>
<dbReference type="GO" id="GO:0070914">
    <property type="term" value="P:UV-damage excision repair"/>
    <property type="evidence" value="ECO:0007669"/>
    <property type="project" value="EnsemblFungi"/>
</dbReference>
<dbReference type="STRING" id="653667.S9VY15"/>
<dbReference type="PROSITE" id="PS00753">
    <property type="entry name" value="XPA_2"/>
    <property type="match status" value="1"/>
</dbReference>
<accession>S9VY15</accession>
<evidence type="ECO:0000256" key="5">
    <source>
        <dbReference type="ARBA" id="ARBA00022771"/>
    </source>
</evidence>
<organism evidence="14 15">
    <name type="scientific">Schizosaccharomyces cryophilus (strain OY26 / ATCC MYA-4695 / CBS 11777 / NBRC 106824 / NRRL Y48691)</name>
    <name type="common">Fission yeast</name>
    <dbReference type="NCBI Taxonomy" id="653667"/>
    <lineage>
        <taxon>Eukaryota</taxon>
        <taxon>Fungi</taxon>
        <taxon>Dikarya</taxon>
        <taxon>Ascomycota</taxon>
        <taxon>Taphrinomycotina</taxon>
        <taxon>Schizosaccharomycetes</taxon>
        <taxon>Schizosaccharomycetales</taxon>
        <taxon>Schizosaccharomycetaceae</taxon>
        <taxon>Schizosaccharomyces</taxon>
    </lineage>
</organism>
<dbReference type="Pfam" id="PF01286">
    <property type="entry name" value="XPA_N"/>
    <property type="match status" value="1"/>
</dbReference>
<evidence type="ECO:0000256" key="12">
    <source>
        <dbReference type="SAM" id="MobiDB-lite"/>
    </source>
</evidence>
<keyword evidence="7" id="KW-0238">DNA-binding</keyword>
<feature type="domain" description="XPA C-terminal" evidence="13">
    <location>
        <begin position="148"/>
        <end position="198"/>
    </location>
</feature>
<keyword evidence="5" id="KW-0863">Zinc-finger</keyword>
<keyword evidence="8" id="KW-0234">DNA repair</keyword>
<dbReference type="EMBL" id="KE546991">
    <property type="protein sequence ID" value="EPY51114.1"/>
    <property type="molecule type" value="Genomic_DNA"/>
</dbReference>
<comment type="similarity">
    <text evidence="2">Belongs to the XPA family.</text>
</comment>
<dbReference type="GO" id="GO:0006284">
    <property type="term" value="P:base-excision repair"/>
    <property type="evidence" value="ECO:0007669"/>
    <property type="project" value="TreeGrafter"/>
</dbReference>
<feature type="coiled-coil region" evidence="11">
    <location>
        <begin position="209"/>
        <end position="241"/>
    </location>
</feature>
<evidence type="ECO:0000256" key="1">
    <source>
        <dbReference type="ARBA" id="ARBA00004123"/>
    </source>
</evidence>
<evidence type="ECO:0000256" key="6">
    <source>
        <dbReference type="ARBA" id="ARBA00022833"/>
    </source>
</evidence>
<dbReference type="CDD" id="cd21077">
    <property type="entry name" value="DBD_Rad14"/>
    <property type="match status" value="1"/>
</dbReference>
<evidence type="ECO:0000259" key="13">
    <source>
        <dbReference type="Pfam" id="PF05181"/>
    </source>
</evidence>
<dbReference type="NCBIfam" id="TIGR00598">
    <property type="entry name" value="rad14"/>
    <property type="match status" value="1"/>
</dbReference>
<dbReference type="HOGENOM" id="CLU_053731_0_1_1"/>
<evidence type="ECO:0000256" key="4">
    <source>
        <dbReference type="ARBA" id="ARBA00022763"/>
    </source>
</evidence>
<dbReference type="InterPro" id="IPR022658">
    <property type="entry name" value="XPA_CS"/>
</dbReference>
<dbReference type="InterPro" id="IPR022656">
    <property type="entry name" value="XPA_C"/>
</dbReference>
<dbReference type="GO" id="GO:0000110">
    <property type="term" value="C:nucleotide-excision repair factor 1 complex"/>
    <property type="evidence" value="ECO:0007669"/>
    <property type="project" value="EnsemblFungi"/>
</dbReference>
<dbReference type="PANTHER" id="PTHR10142:SF0">
    <property type="entry name" value="DNA REPAIR PROTEIN COMPLEMENTING XP-A CELLS"/>
    <property type="match status" value="1"/>
</dbReference>
<evidence type="ECO:0000256" key="7">
    <source>
        <dbReference type="ARBA" id="ARBA00023125"/>
    </source>
</evidence>
<feature type="compositionally biased region" description="Basic and acidic residues" evidence="12">
    <location>
        <begin position="77"/>
        <end position="100"/>
    </location>
</feature>
<evidence type="ECO:0000256" key="2">
    <source>
        <dbReference type="ARBA" id="ARBA00005548"/>
    </source>
</evidence>
<evidence type="ECO:0000256" key="10">
    <source>
        <dbReference type="ARBA" id="ARBA00072989"/>
    </source>
</evidence>
<dbReference type="InterPro" id="IPR009061">
    <property type="entry name" value="DNA-bd_dom_put_sf"/>
</dbReference>
<dbReference type="Proteomes" id="UP000015464">
    <property type="component" value="Unassembled WGS sequence"/>
</dbReference>
<dbReference type="SUPFAM" id="SSF46955">
    <property type="entry name" value="Putative DNA-binding domain"/>
    <property type="match status" value="1"/>
</dbReference>
<keyword evidence="9" id="KW-0539">Nucleus</keyword>
<dbReference type="OMA" id="VCHACKE"/>
<evidence type="ECO:0000313" key="14">
    <source>
        <dbReference type="EMBL" id="EPY51114.1"/>
    </source>
</evidence>
<evidence type="ECO:0000313" key="15">
    <source>
        <dbReference type="Proteomes" id="UP000015464"/>
    </source>
</evidence>
<dbReference type="Gene3D" id="3.90.530.10">
    <property type="entry name" value="XPA C-terminal domain"/>
    <property type="match status" value="1"/>
</dbReference>
<dbReference type="Pfam" id="PF05181">
    <property type="entry name" value="XPA_C"/>
    <property type="match status" value="1"/>
</dbReference>
<feature type="region of interest" description="Disordered" evidence="12">
    <location>
        <begin position="77"/>
        <end position="101"/>
    </location>
</feature>
<dbReference type="InterPro" id="IPR037129">
    <property type="entry name" value="XPA_sf"/>
</dbReference>
<dbReference type="GO" id="GO:0000715">
    <property type="term" value="P:nucleotide-excision repair, DNA damage recognition"/>
    <property type="evidence" value="ECO:0007669"/>
    <property type="project" value="EnsemblFungi"/>
</dbReference>
<gene>
    <name evidence="14" type="ORF">SPOG_02293</name>
</gene>
<sequence length="290" mass="34330">MEQTEGAPSTSTVEEQRQEIERLKQLTGAEEVKVEGSLANKRKRGQFYDQSEITKDYIEYDFSKIEDTKGGYLVEEKKQETDLREKPAERELREQQERQKALRKAPLNLDPETAPKCDECASIELDSRYLDVFGCKVCHVCREKYPDKYSLLTKTECKQDYLLTDPELRDAEVLPHLLKANPHQQGWSNMMLYLRLQVEEFAKNKWGSLEELDQEFGRREVQKQEQKEKKFEKQLLELRKKTKTSNYSRMSIRERKKHKHSYDEVFERPDQPGIIVQRCECGLEIEQLEI</sequence>
<evidence type="ECO:0000256" key="9">
    <source>
        <dbReference type="ARBA" id="ARBA00023242"/>
    </source>
</evidence>
<dbReference type="InterPro" id="IPR000465">
    <property type="entry name" value="XPA/RAD14"/>
</dbReference>
<evidence type="ECO:0000256" key="11">
    <source>
        <dbReference type="SAM" id="Coils"/>
    </source>
</evidence>
<dbReference type="RefSeq" id="XP_013023688.1">
    <property type="nucleotide sequence ID" value="XM_013168234.1"/>
</dbReference>
<comment type="subcellular location">
    <subcellularLocation>
        <location evidence="1">Nucleus</location>
    </subcellularLocation>
</comment>
<dbReference type="OrthoDB" id="5368863at2759"/>
<dbReference type="AlphaFoldDB" id="S9VY15"/>